<gene>
    <name evidence="2" type="ORF">ICI42_09360</name>
</gene>
<dbReference type="RefSeq" id="WP_188164273.1">
    <property type="nucleotide sequence ID" value="NZ_JACVVX010000002.1"/>
</dbReference>
<dbReference type="GO" id="GO:0006355">
    <property type="term" value="P:regulation of DNA-templated transcription"/>
    <property type="evidence" value="ECO:0007669"/>
    <property type="project" value="InterPro"/>
</dbReference>
<dbReference type="AlphaFoldDB" id="A0A8J6Q241"/>
<protein>
    <submittedName>
        <fullName evidence="2">Plasmid stabilization protein</fullName>
    </submittedName>
</protein>
<dbReference type="InterPro" id="IPR013321">
    <property type="entry name" value="Arc_rbn_hlx_hlx"/>
</dbReference>
<proteinExistence type="predicted"/>
<feature type="domain" description="Antitoxin FitA-like ribbon-helix-helix" evidence="1">
    <location>
        <begin position="3"/>
        <end position="40"/>
    </location>
</feature>
<dbReference type="Gene3D" id="1.10.1220.10">
    <property type="entry name" value="Met repressor-like"/>
    <property type="match status" value="1"/>
</dbReference>
<evidence type="ECO:0000259" key="1">
    <source>
        <dbReference type="Pfam" id="PF22513"/>
    </source>
</evidence>
<dbReference type="EMBL" id="JACVVX010000002">
    <property type="protein sequence ID" value="MBD0414860.1"/>
    <property type="molecule type" value="Genomic_DNA"/>
</dbReference>
<name>A0A8J6Q241_9HYPH</name>
<dbReference type="SUPFAM" id="SSF47598">
    <property type="entry name" value="Ribbon-helix-helix"/>
    <property type="match status" value="1"/>
</dbReference>
<dbReference type="Pfam" id="PF22513">
    <property type="entry name" value="FitA-like_RHH"/>
    <property type="match status" value="1"/>
</dbReference>
<evidence type="ECO:0000313" key="2">
    <source>
        <dbReference type="EMBL" id="MBD0414860.1"/>
    </source>
</evidence>
<evidence type="ECO:0000313" key="3">
    <source>
        <dbReference type="Proteomes" id="UP000643405"/>
    </source>
</evidence>
<dbReference type="Proteomes" id="UP000643405">
    <property type="component" value="Unassembled WGS sequence"/>
</dbReference>
<dbReference type="InterPro" id="IPR053853">
    <property type="entry name" value="FitA-like_RHH"/>
</dbReference>
<dbReference type="InterPro" id="IPR010985">
    <property type="entry name" value="Ribbon_hlx_hlx"/>
</dbReference>
<comment type="caution">
    <text evidence="2">The sequence shown here is derived from an EMBL/GenBank/DDBJ whole genome shotgun (WGS) entry which is preliminary data.</text>
</comment>
<keyword evidence="3" id="KW-1185">Reference proteome</keyword>
<reference evidence="2" key="1">
    <citation type="submission" date="2020-09" db="EMBL/GenBank/DDBJ databases">
        <title>Genome seq and assembly of Tianweitania sp.</title>
        <authorList>
            <person name="Chhetri G."/>
        </authorList>
    </citation>
    <scope>NUCLEOTIDE SEQUENCE</scope>
    <source>
        <strain evidence="2">Rool2</strain>
    </source>
</reference>
<sequence length="85" mass="9866">MGAITVRNLDEDIKKALRKRAAERGVSMEQEVRDVLRDSVKRDFAPGERQLTFSQSVEILKEKYGAFELDIPERSQAMREPPRFE</sequence>
<accession>A0A8J6Q241</accession>
<organism evidence="2 3">
    <name type="scientific">Oryzicola mucosus</name>
    <dbReference type="NCBI Taxonomy" id="2767425"/>
    <lineage>
        <taxon>Bacteria</taxon>
        <taxon>Pseudomonadati</taxon>
        <taxon>Pseudomonadota</taxon>
        <taxon>Alphaproteobacteria</taxon>
        <taxon>Hyphomicrobiales</taxon>
        <taxon>Phyllobacteriaceae</taxon>
        <taxon>Oryzicola</taxon>
    </lineage>
</organism>